<evidence type="ECO:0000313" key="4">
    <source>
        <dbReference type="EMBL" id="ADB50039.1"/>
    </source>
</evidence>
<dbReference type="InterPro" id="IPR036065">
    <property type="entry name" value="BolA-like_sf"/>
</dbReference>
<sequence length="78" mass="8441">MATSEELKQRIEEGLPGSSADVKGDDGHHFEAVVVAPQFEGLSRIAQHRLVYDVFEGELGGRIHALALQTKAPVRTSS</sequence>
<dbReference type="HOGENOM" id="CLU_109462_4_2_11"/>
<dbReference type="PANTHER" id="PTHR46229">
    <property type="entry name" value="BOLA TRANSCRIPTION REGULATOR"/>
    <property type="match status" value="1"/>
</dbReference>
<protein>
    <submittedName>
        <fullName evidence="4">BolA family protein</fullName>
    </submittedName>
</protein>
<evidence type="ECO:0000313" key="5">
    <source>
        <dbReference type="Proteomes" id="UP000008229"/>
    </source>
</evidence>
<dbReference type="RefSeq" id="WP_012933090.1">
    <property type="nucleotide sequence ID" value="NC_013739.1"/>
</dbReference>
<name>D3F063_CONWI</name>
<organism evidence="4 5">
    <name type="scientific">Conexibacter woesei (strain DSM 14684 / CCUG 47730 / CIP 108061 / JCM 11494 / NBRC 100937 / ID131577)</name>
    <dbReference type="NCBI Taxonomy" id="469383"/>
    <lineage>
        <taxon>Bacteria</taxon>
        <taxon>Bacillati</taxon>
        <taxon>Actinomycetota</taxon>
        <taxon>Thermoleophilia</taxon>
        <taxon>Solirubrobacterales</taxon>
        <taxon>Conexibacteraceae</taxon>
        <taxon>Conexibacter</taxon>
    </lineage>
</organism>
<reference evidence="4 5" key="1">
    <citation type="journal article" date="2010" name="Stand. Genomic Sci.">
        <title>Complete genome sequence of Conexibacter woesei type strain (ID131577).</title>
        <authorList>
            <person name="Pukall R."/>
            <person name="Lapidus A."/>
            <person name="Glavina Del Rio T."/>
            <person name="Copeland A."/>
            <person name="Tice H."/>
            <person name="Cheng J.-F."/>
            <person name="Lucas S."/>
            <person name="Chen F."/>
            <person name="Nolan M."/>
            <person name="Bruce D."/>
            <person name="Goodwin L."/>
            <person name="Pitluck S."/>
            <person name="Mavromatis K."/>
            <person name="Ivanova N."/>
            <person name="Ovchinnikova G."/>
            <person name="Pati A."/>
            <person name="Chen A."/>
            <person name="Palaniappan K."/>
            <person name="Land M."/>
            <person name="Hauser L."/>
            <person name="Chang Y.-J."/>
            <person name="Jeffries C.D."/>
            <person name="Chain P."/>
            <person name="Meincke L."/>
            <person name="Sims D."/>
            <person name="Brettin T."/>
            <person name="Detter J.C."/>
            <person name="Rohde M."/>
            <person name="Goeker M."/>
            <person name="Bristow J."/>
            <person name="Eisen J.A."/>
            <person name="Markowitz V."/>
            <person name="Kyrpides N.C."/>
            <person name="Klenk H.-P."/>
            <person name="Hugenholtz P."/>
        </authorList>
    </citation>
    <scope>NUCLEOTIDE SEQUENCE [LARGE SCALE GENOMIC DNA]</scope>
    <source>
        <strain evidence="5">DSM 14684 / CIP 108061 / JCM 11494 / NBRC 100937 / ID131577</strain>
    </source>
</reference>
<feature type="compositionally biased region" description="Basic and acidic residues" evidence="3">
    <location>
        <begin position="1"/>
        <end position="13"/>
    </location>
</feature>
<dbReference type="Gene3D" id="3.30.300.90">
    <property type="entry name" value="BolA-like"/>
    <property type="match status" value="1"/>
</dbReference>
<accession>D3F063</accession>
<dbReference type="STRING" id="469383.Cwoe_1611"/>
<dbReference type="PANTHER" id="PTHR46229:SF2">
    <property type="entry name" value="BOLA-LIKE PROTEIN 1"/>
    <property type="match status" value="1"/>
</dbReference>
<evidence type="ECO:0000256" key="1">
    <source>
        <dbReference type="ARBA" id="ARBA00005578"/>
    </source>
</evidence>
<dbReference type="EMBL" id="CP001854">
    <property type="protein sequence ID" value="ADB50039.1"/>
    <property type="molecule type" value="Genomic_DNA"/>
</dbReference>
<proteinExistence type="inferred from homology"/>
<keyword evidence="5" id="KW-1185">Reference proteome</keyword>
<dbReference type="Proteomes" id="UP000008229">
    <property type="component" value="Chromosome"/>
</dbReference>
<evidence type="ECO:0000256" key="3">
    <source>
        <dbReference type="SAM" id="MobiDB-lite"/>
    </source>
</evidence>
<dbReference type="PIRSF" id="PIRSF003113">
    <property type="entry name" value="BolA"/>
    <property type="match status" value="1"/>
</dbReference>
<dbReference type="AlphaFoldDB" id="D3F063"/>
<feature type="region of interest" description="Disordered" evidence="3">
    <location>
        <begin position="1"/>
        <end position="23"/>
    </location>
</feature>
<comment type="similarity">
    <text evidence="1 2">Belongs to the BolA/IbaG family.</text>
</comment>
<dbReference type="InterPro" id="IPR050961">
    <property type="entry name" value="BolA/IbaG_stress_morph_reg"/>
</dbReference>
<dbReference type="OrthoDB" id="9796738at2"/>
<evidence type="ECO:0000256" key="2">
    <source>
        <dbReference type="RuleBase" id="RU003860"/>
    </source>
</evidence>
<reference evidence="5" key="2">
    <citation type="submission" date="2010-01" db="EMBL/GenBank/DDBJ databases">
        <title>The complete genome of Conexibacter woesei DSM 14684.</title>
        <authorList>
            <consortium name="US DOE Joint Genome Institute (JGI-PGF)"/>
            <person name="Lucas S."/>
            <person name="Copeland A."/>
            <person name="Lapidus A."/>
            <person name="Glavina del Rio T."/>
            <person name="Dalin E."/>
            <person name="Tice H."/>
            <person name="Bruce D."/>
            <person name="Goodwin L."/>
            <person name="Pitluck S."/>
            <person name="Kyrpides N."/>
            <person name="Mavromatis K."/>
            <person name="Ivanova N."/>
            <person name="Mikhailova N."/>
            <person name="Chertkov O."/>
            <person name="Brettin T."/>
            <person name="Detter J.C."/>
            <person name="Han C."/>
            <person name="Larimer F."/>
            <person name="Land M."/>
            <person name="Hauser L."/>
            <person name="Markowitz V."/>
            <person name="Cheng J.-F."/>
            <person name="Hugenholtz P."/>
            <person name="Woyke T."/>
            <person name="Wu D."/>
            <person name="Pukall R."/>
            <person name="Steenblock K."/>
            <person name="Schneider S."/>
            <person name="Klenk H.-P."/>
            <person name="Eisen J.A."/>
        </authorList>
    </citation>
    <scope>NUCLEOTIDE SEQUENCE [LARGE SCALE GENOMIC DNA]</scope>
    <source>
        <strain evidence="5">DSM 14684 / CIP 108061 / JCM 11494 / NBRC 100937 / ID131577</strain>
    </source>
</reference>
<dbReference type="SUPFAM" id="SSF82657">
    <property type="entry name" value="BolA-like"/>
    <property type="match status" value="1"/>
</dbReference>
<dbReference type="eggNOG" id="COG0271">
    <property type="taxonomic scope" value="Bacteria"/>
</dbReference>
<dbReference type="InterPro" id="IPR002634">
    <property type="entry name" value="BolA"/>
</dbReference>
<dbReference type="Pfam" id="PF01722">
    <property type="entry name" value="BolA"/>
    <property type="match status" value="1"/>
</dbReference>
<dbReference type="KEGG" id="cwo:Cwoe_1611"/>
<gene>
    <name evidence="4" type="ordered locus">Cwoe_1611</name>
</gene>